<dbReference type="AlphaFoldDB" id="A0A8J2HGJ1"/>
<dbReference type="InterPro" id="IPR032062">
    <property type="entry name" value="DUF4803"/>
</dbReference>
<gene>
    <name evidence="2" type="ORF">HICCMSTLAB_LOCUS7764</name>
</gene>
<dbReference type="OrthoDB" id="7694303at2759"/>
<evidence type="ECO:0000313" key="2">
    <source>
        <dbReference type="EMBL" id="CAG5095549.1"/>
    </source>
</evidence>
<dbReference type="Pfam" id="PF16061">
    <property type="entry name" value="DUF4803"/>
    <property type="match status" value="1"/>
</dbReference>
<proteinExistence type="predicted"/>
<feature type="signal peptide" evidence="1">
    <location>
        <begin position="1"/>
        <end position="24"/>
    </location>
</feature>
<evidence type="ECO:0000256" key="1">
    <source>
        <dbReference type="SAM" id="SignalP"/>
    </source>
</evidence>
<organism evidence="2 3">
    <name type="scientific">Cotesia congregata</name>
    <name type="common">Parasitoid wasp</name>
    <name type="synonym">Apanteles congregatus</name>
    <dbReference type="NCBI Taxonomy" id="51543"/>
    <lineage>
        <taxon>Eukaryota</taxon>
        <taxon>Metazoa</taxon>
        <taxon>Ecdysozoa</taxon>
        <taxon>Arthropoda</taxon>
        <taxon>Hexapoda</taxon>
        <taxon>Insecta</taxon>
        <taxon>Pterygota</taxon>
        <taxon>Neoptera</taxon>
        <taxon>Endopterygota</taxon>
        <taxon>Hymenoptera</taxon>
        <taxon>Apocrita</taxon>
        <taxon>Ichneumonoidea</taxon>
        <taxon>Braconidae</taxon>
        <taxon>Microgastrinae</taxon>
        <taxon>Cotesia</taxon>
    </lineage>
</organism>
<accession>A0A8J2HGJ1</accession>
<evidence type="ECO:0000313" key="3">
    <source>
        <dbReference type="Proteomes" id="UP000786811"/>
    </source>
</evidence>
<reference evidence="2" key="1">
    <citation type="submission" date="2021-04" db="EMBL/GenBank/DDBJ databases">
        <authorList>
            <person name="Chebbi M.A.C M."/>
        </authorList>
    </citation>
    <scope>NUCLEOTIDE SEQUENCE</scope>
</reference>
<comment type="caution">
    <text evidence="2">The sequence shown here is derived from an EMBL/GenBank/DDBJ whole genome shotgun (WGS) entry which is preliminary data.</text>
</comment>
<name>A0A8J2HGJ1_COTCN</name>
<sequence>MNLKRQIGVFVCALLAITITPVSGEINPEALVKVVEFGWKAIKAILEIESFIKDDKFQDDVIDALGEIRESTARIEYLITNEADRIIRELSLKIDMQIVHKFVETVDQINKRFENKFLKYFVGNETYEPETIESYINATIDESKFRKILSKIREFAASYVRDCDEGESASDQIFSVFNLAMTGVMKGYSMVTHAYKYLQLHSASPNTTYKCEMRDALEEFQTTVHQVAEAARVIAEIESRSIRRCDPKKYKEGENYESYQFLTTFVTNDYILNNRKYIIDGLYTNQRTAAFCDGHMYDKIYEAWSLGACLAPVNSKRRYDYVSVLGGDLYYYNKGRETEDCEIDYGLNHSKWQWKFYFYRYICEEPVSSQKAAYFNTTAQYSDFNNNRVITGIRLVTKLSITYFEIQQGVLVNGTIDNTTVEWDDRVTRHLDYYEINHLLPSYTEGDLVRLTYNLRSLNLDDVDLPAGMVAVGVQFKLVKNQLTFQVAGMRIVDESGQFISSSTVEWFSKNNSNRTELKIGDLDIPTLGNNVNLELSKRGKEFVKFQMSSWNIDGSQTLYPFIDLQDVITHPPAPIGGIGLFYKGQQGFGGFIAPKLISLNTTILMSDEYLNNIFNDTATIDFYELLGDCSNQNFIEYNGLIEVAKFGWKVIQALIAIDSSVKNHKFQQDVINALDEIRQSTARIESLITDEANRIIEELKKNHLCECNEGESSYDLIFGVFNLAMTTLSKGYAMVVHAYRYRQLNSTNPEIRDTLDDYKETALKIAEVARSVGEMESKAIRRCDSEKFKEEAYLAPVNSKQRYCYARVKGGDLQWYYKGRITEGCDYDYGLYYSRLHFITGIRLVTKLSITYFEVQQGVLVNGTVDNTTVKWDDRVTKKLEDMEKNNQTPDYASSVLTELTGVKIIDELGNPIISHDVHWFLGTNNFNRNEITKSDLDIPTLGKKKNGELSEPGKHYVKFQMTGWAIDAGQTLIPFIDMQEVVANPPAPIGGVGLHYNGQDGYGGFIAPKLISMNNTIYMSENYLKKTFNDTTGVKLKKRHLTLDVGDSRRSHSILDTTSAQGLNIKMDSA</sequence>
<keyword evidence="3" id="KW-1185">Reference proteome</keyword>
<dbReference type="EMBL" id="CAJNRD030001121">
    <property type="protein sequence ID" value="CAG5095549.1"/>
    <property type="molecule type" value="Genomic_DNA"/>
</dbReference>
<dbReference type="PANTHER" id="PTHR47890">
    <property type="entry name" value="LD24308P"/>
    <property type="match status" value="1"/>
</dbReference>
<keyword evidence="1" id="KW-0732">Signal</keyword>
<feature type="chain" id="PRO_5035272205" evidence="1">
    <location>
        <begin position="25"/>
        <end position="1072"/>
    </location>
</feature>
<protein>
    <submittedName>
        <fullName evidence="2">Uncharacterized protein</fullName>
    </submittedName>
</protein>
<dbReference type="PANTHER" id="PTHR47890:SF1">
    <property type="entry name" value="LD24308P"/>
    <property type="match status" value="1"/>
</dbReference>
<dbReference type="Proteomes" id="UP000786811">
    <property type="component" value="Unassembled WGS sequence"/>
</dbReference>